<accession>A0A183AGL8</accession>
<dbReference type="AlphaFoldDB" id="A0A183AGL8"/>
<dbReference type="Proteomes" id="UP000272942">
    <property type="component" value="Unassembled WGS sequence"/>
</dbReference>
<keyword evidence="3" id="KW-1185">Reference proteome</keyword>
<evidence type="ECO:0000256" key="1">
    <source>
        <dbReference type="SAM" id="MobiDB-lite"/>
    </source>
</evidence>
<evidence type="ECO:0000313" key="3">
    <source>
        <dbReference type="Proteomes" id="UP000272942"/>
    </source>
</evidence>
<evidence type="ECO:0000313" key="4">
    <source>
        <dbReference type="WBParaSite" id="ECPE_0000611601-mRNA-1"/>
    </source>
</evidence>
<organism evidence="4">
    <name type="scientific">Echinostoma caproni</name>
    <dbReference type="NCBI Taxonomy" id="27848"/>
    <lineage>
        <taxon>Eukaryota</taxon>
        <taxon>Metazoa</taxon>
        <taxon>Spiralia</taxon>
        <taxon>Lophotrochozoa</taxon>
        <taxon>Platyhelminthes</taxon>
        <taxon>Trematoda</taxon>
        <taxon>Digenea</taxon>
        <taxon>Plagiorchiida</taxon>
        <taxon>Echinostomata</taxon>
        <taxon>Echinostomatoidea</taxon>
        <taxon>Echinostomatidae</taxon>
        <taxon>Echinostoma</taxon>
    </lineage>
</organism>
<feature type="compositionally biased region" description="Polar residues" evidence="1">
    <location>
        <begin position="73"/>
        <end position="83"/>
    </location>
</feature>
<name>A0A183AGL8_9TREM</name>
<dbReference type="EMBL" id="UZAN01043037">
    <property type="protein sequence ID" value="VDP77418.1"/>
    <property type="molecule type" value="Genomic_DNA"/>
</dbReference>
<reference evidence="4" key="1">
    <citation type="submission" date="2016-06" db="UniProtKB">
        <authorList>
            <consortium name="WormBaseParasite"/>
        </authorList>
    </citation>
    <scope>IDENTIFICATION</scope>
</reference>
<evidence type="ECO:0000313" key="2">
    <source>
        <dbReference type="EMBL" id="VDP77418.1"/>
    </source>
</evidence>
<reference evidence="2 3" key="2">
    <citation type="submission" date="2018-11" db="EMBL/GenBank/DDBJ databases">
        <authorList>
            <consortium name="Pathogen Informatics"/>
        </authorList>
    </citation>
    <scope>NUCLEOTIDE SEQUENCE [LARGE SCALE GENOMIC DNA]</scope>
    <source>
        <strain evidence="2 3">Egypt</strain>
    </source>
</reference>
<feature type="region of interest" description="Disordered" evidence="1">
    <location>
        <begin position="66"/>
        <end position="87"/>
    </location>
</feature>
<sequence>MVQFISNTRPSTVGQMHPLSSPLLYAQLRPFTLSQPIVASATPTPTKDCTGPEGIPAAAELLDTTGAREEPNAANTSPETDMGSNKERNDMNVITLTQDSQSKDAGIKTTNVENASQSPTESDHHSLSSTALLEANRTTRIKVRVKPPPLNLKAAQNQILRCTVSPSSVENLPKHCTPANPVDRRPFSANLVNRDLKRKLTDTSDTHSDSALTHCLVVVCAMCQADLNMRVLIILKLNKPEYVVRVRFGLSMSFMKAGFKSTLIQPVMQPPEDKCDLMEDFTHYVSIDDRLFEEITCLEFDDEESLDEFASNQAKHRKEDEYEAMNAPEVISIREAQKLLDQLKLFALANARSSGQLLGER</sequence>
<dbReference type="WBParaSite" id="ECPE_0000611601-mRNA-1">
    <property type="protein sequence ID" value="ECPE_0000611601-mRNA-1"/>
    <property type="gene ID" value="ECPE_0000611601"/>
</dbReference>
<protein>
    <submittedName>
        <fullName evidence="4">Neuronal migration protein doublecortin</fullName>
    </submittedName>
</protein>
<gene>
    <name evidence="2" type="ORF">ECPE_LOCUS6103</name>
</gene>
<proteinExistence type="predicted"/>